<dbReference type="Pfam" id="PF00227">
    <property type="entry name" value="Proteasome"/>
    <property type="match status" value="1"/>
</dbReference>
<comment type="subcellular location">
    <subcellularLocation>
        <location evidence="4">Cytoplasm</location>
    </subcellularLocation>
    <subcellularLocation>
        <location evidence="4">Nucleus</location>
    </subcellularLocation>
</comment>
<dbReference type="GO" id="GO:0005634">
    <property type="term" value="C:nucleus"/>
    <property type="evidence" value="ECO:0000318"/>
    <property type="project" value="GO_Central"/>
</dbReference>
<dbReference type="FunFam" id="3.60.20.10:FF:000014">
    <property type="entry name" value="Proteasome subunit beta type-7"/>
    <property type="match status" value="1"/>
</dbReference>
<dbReference type="Gene3D" id="3.60.20.10">
    <property type="entry name" value="Glutamine Phosphoribosylpyrophosphate, subunit 1, domain 1"/>
    <property type="match status" value="1"/>
</dbReference>
<evidence type="ECO:0000256" key="1">
    <source>
        <dbReference type="ARBA" id="ARBA00022490"/>
    </source>
</evidence>
<dbReference type="GO" id="GO:0019774">
    <property type="term" value="C:proteasome core complex, beta-subunit complex"/>
    <property type="evidence" value="ECO:0000318"/>
    <property type="project" value="GO_Central"/>
</dbReference>
<dbReference type="RefSeq" id="XP_002112170.1">
    <property type="nucleotide sequence ID" value="XM_002112134.1"/>
</dbReference>
<dbReference type="InterPro" id="IPR001353">
    <property type="entry name" value="Proteasome_sua/b"/>
</dbReference>
<dbReference type="AlphaFoldDB" id="B3RTI1"/>
<evidence type="ECO:0000313" key="5">
    <source>
        <dbReference type="EMBL" id="EDV26137.1"/>
    </source>
</evidence>
<dbReference type="InParanoid" id="B3RTI1"/>
<sequence>MADGGQFSAAPFWQNGPSPGQFYNTPGTNLASSQLPRTYTQQPIVTGTSVLGVTFTGGVVIAADTLGSYGSLARFRDISRLLKVNEKVAIGASGDYADFQFIRDIINQKVLDGKCLNDNYCYSPVAIHTWLTRILYNRRTKINPLWNNIIVGGYDENEGSYLGYVDKLGVAYQAPTIATGYGSYIAQPLLRQSYESNNNNFTEEQALSAIERCMRVLLYRDGRSGNQYEVAIITKDGCQVTSPKPISTNWDIAEYVKYV</sequence>
<dbReference type="PhylomeDB" id="B3RTI1"/>
<name>B3RTI1_TRIAD</name>
<proteinExistence type="inferred from homology"/>
<evidence type="ECO:0000256" key="4">
    <source>
        <dbReference type="PIRNR" id="PIRNR001213"/>
    </source>
</evidence>
<protein>
    <recommendedName>
        <fullName evidence="4">Proteasome subunit beta</fullName>
    </recommendedName>
</protein>
<keyword evidence="3 4" id="KW-0539">Nucleus</keyword>
<dbReference type="eggNOG" id="KOG0185">
    <property type="taxonomic scope" value="Eukaryota"/>
</dbReference>
<keyword evidence="1 4" id="KW-0963">Cytoplasm</keyword>
<dbReference type="GO" id="GO:0005829">
    <property type="term" value="C:cytosol"/>
    <property type="evidence" value="ECO:0000318"/>
    <property type="project" value="GO_Central"/>
</dbReference>
<comment type="similarity">
    <text evidence="4">Belongs to the peptidase T1B family.</text>
</comment>
<reference evidence="5 6" key="1">
    <citation type="journal article" date="2008" name="Nature">
        <title>The Trichoplax genome and the nature of placozoans.</title>
        <authorList>
            <person name="Srivastava M."/>
            <person name="Begovic E."/>
            <person name="Chapman J."/>
            <person name="Putnam N.H."/>
            <person name="Hellsten U."/>
            <person name="Kawashima T."/>
            <person name="Kuo A."/>
            <person name="Mitros T."/>
            <person name="Salamov A."/>
            <person name="Carpenter M.L."/>
            <person name="Signorovitch A.Y."/>
            <person name="Moreno M.A."/>
            <person name="Kamm K."/>
            <person name="Grimwood J."/>
            <person name="Schmutz J."/>
            <person name="Shapiro H."/>
            <person name="Grigoriev I.V."/>
            <person name="Buss L.W."/>
            <person name="Schierwater B."/>
            <person name="Dellaporta S.L."/>
            <person name="Rokhsar D.S."/>
        </authorList>
    </citation>
    <scope>NUCLEOTIDE SEQUENCE [LARGE SCALE GENOMIC DNA]</scope>
    <source>
        <strain evidence="5 6">Grell-BS-1999</strain>
    </source>
</reference>
<evidence type="ECO:0000256" key="2">
    <source>
        <dbReference type="ARBA" id="ARBA00022942"/>
    </source>
</evidence>
<dbReference type="HOGENOM" id="CLU_072435_0_1_1"/>
<accession>B3RTI1</accession>
<dbReference type="PANTHER" id="PTHR32194">
    <property type="entry name" value="METALLOPROTEASE TLDD"/>
    <property type="match status" value="1"/>
</dbReference>
<keyword evidence="6" id="KW-1185">Reference proteome</keyword>
<dbReference type="InterPro" id="IPR023333">
    <property type="entry name" value="Proteasome_suB-type"/>
</dbReference>
<dbReference type="InterPro" id="IPR016050">
    <property type="entry name" value="Proteasome_bsu_CS"/>
</dbReference>
<dbReference type="EMBL" id="DS985244">
    <property type="protein sequence ID" value="EDV26137.1"/>
    <property type="molecule type" value="Genomic_DNA"/>
</dbReference>
<comment type="function">
    <text evidence="4">Non-catalytic component of the proteasome.</text>
</comment>
<dbReference type="InterPro" id="IPR029055">
    <property type="entry name" value="Ntn_hydrolases_N"/>
</dbReference>
<dbReference type="PROSITE" id="PS51476">
    <property type="entry name" value="PROTEASOME_BETA_2"/>
    <property type="match status" value="1"/>
</dbReference>
<dbReference type="GO" id="GO:0043161">
    <property type="term" value="P:proteasome-mediated ubiquitin-dependent protein catabolic process"/>
    <property type="evidence" value="ECO:0000318"/>
    <property type="project" value="GO_Central"/>
</dbReference>
<dbReference type="Proteomes" id="UP000009022">
    <property type="component" value="Unassembled WGS sequence"/>
</dbReference>
<dbReference type="InterPro" id="IPR016295">
    <property type="entry name" value="Proteasome_beta4"/>
</dbReference>
<dbReference type="PIRSF" id="PIRSF001213">
    <property type="entry name" value="Psome_endopept_beta"/>
    <property type="match status" value="1"/>
</dbReference>
<dbReference type="CDD" id="cd03760">
    <property type="entry name" value="proteasome_beta_type_4"/>
    <property type="match status" value="1"/>
</dbReference>
<dbReference type="STRING" id="10228.B3RTI1"/>
<organism evidence="5 6">
    <name type="scientific">Trichoplax adhaerens</name>
    <name type="common">Trichoplax reptans</name>
    <dbReference type="NCBI Taxonomy" id="10228"/>
    <lineage>
        <taxon>Eukaryota</taxon>
        <taxon>Metazoa</taxon>
        <taxon>Placozoa</taxon>
        <taxon>Uniplacotomia</taxon>
        <taxon>Trichoplacea</taxon>
        <taxon>Trichoplacidae</taxon>
        <taxon>Trichoplax</taxon>
    </lineage>
</organism>
<evidence type="ECO:0000313" key="6">
    <source>
        <dbReference type="Proteomes" id="UP000009022"/>
    </source>
</evidence>
<dbReference type="OMA" id="QPIMRRY"/>
<dbReference type="SUPFAM" id="SSF56235">
    <property type="entry name" value="N-terminal nucleophile aminohydrolases (Ntn hydrolases)"/>
    <property type="match status" value="1"/>
</dbReference>
<dbReference type="PROSITE" id="PS00854">
    <property type="entry name" value="PROTEASOME_BETA_1"/>
    <property type="match status" value="1"/>
</dbReference>
<dbReference type="PANTHER" id="PTHR32194:SF6">
    <property type="entry name" value="PROTEASOME SUBUNIT BETA"/>
    <property type="match status" value="1"/>
</dbReference>
<gene>
    <name evidence="5" type="ORF">TRIADDRAFT_23895</name>
</gene>
<dbReference type="KEGG" id="tad:TRIADDRAFT_23895"/>
<dbReference type="GeneID" id="6752879"/>
<dbReference type="CTD" id="6752879"/>
<keyword evidence="2 4" id="KW-0647">Proteasome</keyword>
<dbReference type="FunCoup" id="B3RTI1">
    <property type="interactions" value="2122"/>
</dbReference>
<dbReference type="OrthoDB" id="7854943at2759"/>
<evidence type="ECO:0000256" key="3">
    <source>
        <dbReference type="ARBA" id="ARBA00023242"/>
    </source>
</evidence>